<evidence type="ECO:0000313" key="1">
    <source>
        <dbReference type="EMBL" id="BCU80673.1"/>
    </source>
</evidence>
<sequence length="193" mass="21067">MIVPAVLSFSHALVRQAIDEGGIAVDATTGNGHDTQFLAECVGPAGKVYAFDIQQEALARTKQRLNERGIANRVALIHAGHHEMDQYLPVEIRGKLQAVMFNLGYLPHGDPTVITRPETTLPALETATVWLTPGGVLSVVLYTGHPGGPEEAEHVLQWAQSLPPKTFQVMHYQLLNRQQAPSLVLVEKRKQAA</sequence>
<dbReference type="SUPFAM" id="SSF53335">
    <property type="entry name" value="S-adenosyl-L-methionine-dependent methyltransferases"/>
    <property type="match status" value="1"/>
</dbReference>
<dbReference type="Pfam" id="PF06962">
    <property type="entry name" value="rRNA_methylase"/>
    <property type="match status" value="1"/>
</dbReference>
<dbReference type="CDD" id="cd02440">
    <property type="entry name" value="AdoMet_MTases"/>
    <property type="match status" value="1"/>
</dbReference>
<evidence type="ECO:0000313" key="2">
    <source>
        <dbReference type="Proteomes" id="UP000677436"/>
    </source>
</evidence>
<organism evidence="1 2">
    <name type="scientific">Polycladomyces abyssicola</name>
    <dbReference type="NCBI Taxonomy" id="1125966"/>
    <lineage>
        <taxon>Bacteria</taxon>
        <taxon>Bacillati</taxon>
        <taxon>Bacillota</taxon>
        <taxon>Bacilli</taxon>
        <taxon>Bacillales</taxon>
        <taxon>Thermoactinomycetaceae</taxon>
        <taxon>Polycladomyces</taxon>
    </lineage>
</organism>
<keyword evidence="2" id="KW-1185">Reference proteome</keyword>
<reference evidence="1" key="2">
    <citation type="journal article" date="2021" name="Microbiol. Resour. Announc.">
        <title>Complete Genome Sequence of Polycladomyces abyssicola JIR-001T, Isolated from Hemipelagic Sediment in Deep Seawater.</title>
        <authorList>
            <person name="Tsubouchi T."/>
            <person name="Kaneko Y."/>
        </authorList>
    </citation>
    <scope>NUCLEOTIDE SEQUENCE</scope>
    <source>
        <strain evidence="1">JIR-001</strain>
    </source>
</reference>
<dbReference type="Proteomes" id="UP000677436">
    <property type="component" value="Chromosome"/>
</dbReference>
<name>A0A8D5ZMV2_9BACL</name>
<dbReference type="AlphaFoldDB" id="A0A8D5ZMV2"/>
<protein>
    <submittedName>
        <fullName evidence="1">SAM-dependent methyltransferase</fullName>
    </submittedName>
</protein>
<gene>
    <name evidence="1" type="ORF">JIR001_04560</name>
</gene>
<dbReference type="PANTHER" id="PTHR35276">
    <property type="entry name" value="S-ADENOSYL-L-METHIONINE-DEPENDENT METHYLTRANSFERASES SUPERFAMILY PROTEIN"/>
    <property type="match status" value="1"/>
</dbReference>
<dbReference type="GO" id="GO:0032259">
    <property type="term" value="P:methylation"/>
    <property type="evidence" value="ECO:0007669"/>
    <property type="project" value="UniProtKB-KW"/>
</dbReference>
<accession>A0A8D5ZMV2</accession>
<dbReference type="EMBL" id="AP024601">
    <property type="protein sequence ID" value="BCU80673.1"/>
    <property type="molecule type" value="Genomic_DNA"/>
</dbReference>
<dbReference type="RefSeq" id="WP_212774014.1">
    <property type="nucleotide sequence ID" value="NZ_AP024601.1"/>
</dbReference>
<dbReference type="InterPro" id="IPR010719">
    <property type="entry name" value="MnmM_MeTrfase"/>
</dbReference>
<proteinExistence type="predicted"/>
<reference evidence="1" key="1">
    <citation type="journal article" date="2013" name="Int. J. Syst. Evol. Microbiol.">
        <title>Polycladomyces abyssicola gen. nov., sp. nov., a thermophilic filamentous bacterium isolated from hemipelagic sediment.</title>
        <authorList>
            <person name="Tsubouchi T."/>
            <person name="Shimane Y."/>
            <person name="Mori K."/>
            <person name="Usui K."/>
            <person name="Hiraki T."/>
            <person name="Tame A."/>
            <person name="Uematsu K."/>
            <person name="Maruyama T."/>
            <person name="Hatada Y."/>
        </authorList>
    </citation>
    <scope>NUCLEOTIDE SEQUENCE</scope>
    <source>
        <strain evidence="1">JIR-001</strain>
    </source>
</reference>
<dbReference type="PANTHER" id="PTHR35276:SF1">
    <property type="entry name" value="TRNA (MNM(5)S(2)U34)-METHYLTRANSFERASE, CHLOROPLASTIC"/>
    <property type="match status" value="1"/>
</dbReference>
<keyword evidence="1" id="KW-0808">Transferase</keyword>
<dbReference type="Gene3D" id="3.40.50.150">
    <property type="entry name" value="Vaccinia Virus protein VP39"/>
    <property type="match status" value="1"/>
</dbReference>
<keyword evidence="1" id="KW-0489">Methyltransferase</keyword>
<dbReference type="GO" id="GO:0008168">
    <property type="term" value="F:methyltransferase activity"/>
    <property type="evidence" value="ECO:0007669"/>
    <property type="project" value="UniProtKB-KW"/>
</dbReference>
<dbReference type="KEGG" id="pabs:JIR001_04560"/>
<dbReference type="InterPro" id="IPR029063">
    <property type="entry name" value="SAM-dependent_MTases_sf"/>
</dbReference>